<comment type="caution">
    <text evidence="1">The sequence shown here is derived from an EMBL/GenBank/DDBJ whole genome shotgun (WGS) entry which is preliminary data.</text>
</comment>
<keyword evidence="2" id="KW-1185">Reference proteome</keyword>
<organism evidence="1 2">
    <name type="scientific">Alienimonas chondri</name>
    <dbReference type="NCBI Taxonomy" id="2681879"/>
    <lineage>
        <taxon>Bacteria</taxon>
        <taxon>Pseudomonadati</taxon>
        <taxon>Planctomycetota</taxon>
        <taxon>Planctomycetia</taxon>
        <taxon>Planctomycetales</taxon>
        <taxon>Planctomycetaceae</taxon>
        <taxon>Alienimonas</taxon>
    </lineage>
</organism>
<protein>
    <submittedName>
        <fullName evidence="1">Uncharacterized protein</fullName>
    </submittedName>
</protein>
<gene>
    <name evidence="1" type="ORF">LzC2_22840</name>
</gene>
<sequence>MFSFRPLAPIFSPSSPLLQSLATPGVGTYADAYDVNKNRTAETITGVMNARVPKATRPSAARPSAD</sequence>
<dbReference type="EMBL" id="WTPX01000066">
    <property type="protein sequence ID" value="NNJ26203.1"/>
    <property type="molecule type" value="Genomic_DNA"/>
</dbReference>
<accession>A0ABX1VDN3</accession>
<evidence type="ECO:0000313" key="1">
    <source>
        <dbReference type="EMBL" id="NNJ26203.1"/>
    </source>
</evidence>
<name>A0ABX1VDN3_9PLAN</name>
<evidence type="ECO:0000313" key="2">
    <source>
        <dbReference type="Proteomes" id="UP000609651"/>
    </source>
</evidence>
<reference evidence="1 2" key="1">
    <citation type="journal article" date="2020" name="Syst. Appl. Microbiol.">
        <title>Alienimonas chondri sp. nov., a novel planctomycete isolated from the biofilm of the red alga Chondrus crispus.</title>
        <authorList>
            <person name="Vitorino I."/>
            <person name="Albuquerque L."/>
            <person name="Wiegand S."/>
            <person name="Kallscheuer N."/>
            <person name="da Costa M.S."/>
            <person name="Lobo-da-Cunha A."/>
            <person name="Jogler C."/>
            <person name="Lage O.M."/>
        </authorList>
    </citation>
    <scope>NUCLEOTIDE SEQUENCE [LARGE SCALE GENOMIC DNA]</scope>
    <source>
        <strain evidence="1 2">LzC2</strain>
    </source>
</reference>
<dbReference type="Proteomes" id="UP000609651">
    <property type="component" value="Unassembled WGS sequence"/>
</dbReference>
<proteinExistence type="predicted"/>